<name>A0AAE4FD64_MORMO</name>
<comment type="caution">
    <text evidence="1">The sequence shown here is derived from an EMBL/GenBank/DDBJ whole genome shotgun (WGS) entry which is preliminary data.</text>
</comment>
<dbReference type="Pfam" id="PF13289">
    <property type="entry name" value="SIR2_2"/>
    <property type="match status" value="1"/>
</dbReference>
<dbReference type="Proteomes" id="UP001182247">
    <property type="component" value="Unassembled WGS sequence"/>
</dbReference>
<protein>
    <submittedName>
        <fullName evidence="1">SIR2 family protein</fullName>
    </submittedName>
</protein>
<dbReference type="AlphaFoldDB" id="A0AAE4FD64"/>
<accession>A0AAE4FD64</accession>
<gene>
    <name evidence="1" type="ORF">OSC06_12755</name>
</gene>
<organism evidence="1 2">
    <name type="scientific">Morganella morganii</name>
    <name type="common">Proteus morganii</name>
    <dbReference type="NCBI Taxonomy" id="582"/>
    <lineage>
        <taxon>Bacteria</taxon>
        <taxon>Pseudomonadati</taxon>
        <taxon>Pseudomonadota</taxon>
        <taxon>Gammaproteobacteria</taxon>
        <taxon>Enterobacterales</taxon>
        <taxon>Morganellaceae</taxon>
        <taxon>Morganella</taxon>
    </lineage>
</organism>
<evidence type="ECO:0000313" key="2">
    <source>
        <dbReference type="Proteomes" id="UP001182247"/>
    </source>
</evidence>
<dbReference type="EMBL" id="JAPKIY010000019">
    <property type="protein sequence ID" value="MDS0898846.1"/>
    <property type="molecule type" value="Genomic_DNA"/>
</dbReference>
<sequence>MYSLLMDNMMSRDYKQYIEDVTDDIKTCIETLECQPILFVGSGFSRRYADGLDWAGLIKKLISECPEVDKQFAFYKQRNESLIDIGSILSDKYASWAWGDGSIHFPKELFDESYKASIYIKYIISQYCKELKIIESEQCKREVESLQEICPHSIITTNYDNVINEIFPEYQDIIGQEVLKTSYDSIGEIFKIHGSCEKPSSLVFDREDYDNFVKKKKYLSAKLLTFFAEHPLLFIGYSAEDDNIKSIISDIDEIISDNETIIPNIYMLKRDEQITDKSYPLTEINITTENNKNVRIKYIVANDFTWVYKAFAAQPSMKNVSPKVLRALLARNYKLVNSDIPKHTAQLDYSRLTSLACENGELEKLYGITDGDSYDAFSANYCYIMSDLASQLGYSSWNYAQQLLQKIKEVSGIDIKATNNQYHQLVTTGKKGAVHKYSREALQLLMKAKNNQPFEVDV</sequence>
<dbReference type="RefSeq" id="WP_236595562.1">
    <property type="nucleotide sequence ID" value="NZ_CP068145.1"/>
</dbReference>
<proteinExistence type="predicted"/>
<reference evidence="1" key="1">
    <citation type="submission" date="2023-02" db="EMBL/GenBank/DDBJ databases">
        <title>Detection, antimicrobial susceptibility and genomic characterization of NDM-producing species of Morganellaceae, Yersiniaceae, and Enterobacteriaceae other than Klebsiella.</title>
        <authorList>
            <person name="Camargo C.H."/>
            <person name="Sacchi C.T."/>
            <person name="Campos K.R."/>
        </authorList>
    </citation>
    <scope>NUCLEOTIDE SEQUENCE</scope>
    <source>
        <strain evidence="1">1189_21</strain>
    </source>
</reference>
<evidence type="ECO:0000313" key="1">
    <source>
        <dbReference type="EMBL" id="MDS0898846.1"/>
    </source>
</evidence>